<name>A0A2K2H5R6_9BACT</name>
<dbReference type="InterPro" id="IPR015422">
    <property type="entry name" value="PyrdxlP-dep_Trfase_small"/>
</dbReference>
<evidence type="ECO:0000256" key="1">
    <source>
        <dbReference type="ARBA" id="ARBA00037999"/>
    </source>
</evidence>
<accession>A0A2K2H5R6</accession>
<dbReference type="OrthoDB" id="9810913at2"/>
<comment type="similarity">
    <text evidence="1 4">Belongs to the DegT/DnrJ/EryC1 family.</text>
</comment>
<reference evidence="5 6" key="1">
    <citation type="journal article" date="2018" name="Genome Announc.">
        <title>Genome Sequence of Geothermobacter sp. HR-1 Iron Reducer from the Loihi Seamount.</title>
        <authorList>
            <person name="Smith H."/>
            <person name="Abuyen K."/>
            <person name="Tremblay J."/>
            <person name="Savalia P."/>
            <person name="Perez-Rodriguez I."/>
            <person name="Emerson D."/>
            <person name="Tully B."/>
            <person name="Amend J."/>
        </authorList>
    </citation>
    <scope>NUCLEOTIDE SEQUENCE [LARGE SCALE GENOMIC DNA]</scope>
    <source>
        <strain evidence="5 6">HR-1</strain>
    </source>
</reference>
<gene>
    <name evidence="5" type="ORF">C2E25_16425</name>
</gene>
<evidence type="ECO:0000313" key="6">
    <source>
        <dbReference type="Proteomes" id="UP000236340"/>
    </source>
</evidence>
<dbReference type="Proteomes" id="UP000236340">
    <property type="component" value="Unassembled WGS sequence"/>
</dbReference>
<dbReference type="InterPro" id="IPR000653">
    <property type="entry name" value="DegT/StrS_aminotransferase"/>
</dbReference>
<keyword evidence="5" id="KW-0808">Transferase</keyword>
<evidence type="ECO:0000313" key="5">
    <source>
        <dbReference type="EMBL" id="PNU18662.1"/>
    </source>
</evidence>
<dbReference type="InterPro" id="IPR015424">
    <property type="entry name" value="PyrdxlP-dep_Trfase"/>
</dbReference>
<dbReference type="PANTHER" id="PTHR30244:SF34">
    <property type="entry name" value="DTDP-4-AMINO-4,6-DIDEOXYGALACTOSE TRANSAMINASE"/>
    <property type="match status" value="1"/>
</dbReference>
<dbReference type="GO" id="GO:0000271">
    <property type="term" value="P:polysaccharide biosynthetic process"/>
    <property type="evidence" value="ECO:0007669"/>
    <property type="project" value="TreeGrafter"/>
</dbReference>
<sequence length="391" mass="43151">MTINPFPSWPSFTEEEAEAVRNVLLSNKVNYWTGTEGRAFEKEFAAACGTPYAVALANGTVALELALEALGIGAGDEVITTSYTFIASASAIVMRGAVPVIADVEPDSLTISAATIRPLITPRTRAIIAVHLVGRPCDMDPIMELAAEHDLKVIEDCAQAHGARYKDRPVGSLGDAAAFSFCQDKIMTTGGEGGMLVTDDKTVWEKAWSYKDHGKSYAAVYEREHPPGFRWLHESFGTNWRLTEMQAAIGRIQLRRLPEWKAARQRNAALLDEAFRKIPALRVPETPADIDHAYYKYYTFVRPERLAPSWDRDRIMNAITAEGVPCFSGICPEIYLEKAFTDAGFGPKERLPNARCCGETSLLFLVHPTLGEREMAATCRAVTEVMTRASR</sequence>
<dbReference type="Gene3D" id="3.40.640.10">
    <property type="entry name" value="Type I PLP-dependent aspartate aminotransferase-like (Major domain)"/>
    <property type="match status" value="1"/>
</dbReference>
<evidence type="ECO:0000256" key="4">
    <source>
        <dbReference type="RuleBase" id="RU004508"/>
    </source>
</evidence>
<dbReference type="Gene3D" id="3.90.1150.10">
    <property type="entry name" value="Aspartate Aminotransferase, domain 1"/>
    <property type="match status" value="1"/>
</dbReference>
<dbReference type="SUPFAM" id="SSF53383">
    <property type="entry name" value="PLP-dependent transferases"/>
    <property type="match status" value="1"/>
</dbReference>
<dbReference type="Pfam" id="PF01041">
    <property type="entry name" value="DegT_DnrJ_EryC1"/>
    <property type="match status" value="1"/>
</dbReference>
<dbReference type="GO" id="GO:0030170">
    <property type="term" value="F:pyridoxal phosphate binding"/>
    <property type="evidence" value="ECO:0007669"/>
    <property type="project" value="TreeGrafter"/>
</dbReference>
<feature type="active site" description="Proton acceptor" evidence="2">
    <location>
        <position position="185"/>
    </location>
</feature>
<dbReference type="EMBL" id="PPFX01000057">
    <property type="protein sequence ID" value="PNU18662.1"/>
    <property type="molecule type" value="Genomic_DNA"/>
</dbReference>
<dbReference type="PANTHER" id="PTHR30244">
    <property type="entry name" value="TRANSAMINASE"/>
    <property type="match status" value="1"/>
</dbReference>
<keyword evidence="5" id="KW-0032">Aminotransferase</keyword>
<feature type="modified residue" description="N6-(pyridoxal phosphate)lysine" evidence="3">
    <location>
        <position position="185"/>
    </location>
</feature>
<dbReference type="GO" id="GO:0008483">
    <property type="term" value="F:transaminase activity"/>
    <property type="evidence" value="ECO:0007669"/>
    <property type="project" value="UniProtKB-KW"/>
</dbReference>
<organism evidence="5 6">
    <name type="scientific">Geothermobacter hydrogeniphilus</name>
    <dbReference type="NCBI Taxonomy" id="1969733"/>
    <lineage>
        <taxon>Bacteria</taxon>
        <taxon>Pseudomonadati</taxon>
        <taxon>Thermodesulfobacteriota</taxon>
        <taxon>Desulfuromonadia</taxon>
        <taxon>Desulfuromonadales</taxon>
        <taxon>Geothermobacteraceae</taxon>
        <taxon>Geothermobacter</taxon>
    </lineage>
</organism>
<protein>
    <submittedName>
        <fullName evidence="5">Aminotransferase</fullName>
    </submittedName>
</protein>
<keyword evidence="3 4" id="KW-0663">Pyridoxal phosphate</keyword>
<dbReference type="RefSeq" id="WP_103116805.1">
    <property type="nucleotide sequence ID" value="NZ_PPFX01000057.1"/>
</dbReference>
<dbReference type="AlphaFoldDB" id="A0A2K2H5R6"/>
<proteinExistence type="inferred from homology"/>
<comment type="caution">
    <text evidence="5">The sequence shown here is derived from an EMBL/GenBank/DDBJ whole genome shotgun (WGS) entry which is preliminary data.</text>
</comment>
<dbReference type="InterPro" id="IPR015421">
    <property type="entry name" value="PyrdxlP-dep_Trfase_major"/>
</dbReference>
<evidence type="ECO:0000256" key="2">
    <source>
        <dbReference type="PIRSR" id="PIRSR000390-1"/>
    </source>
</evidence>
<dbReference type="CDD" id="cd00616">
    <property type="entry name" value="AHBA_syn"/>
    <property type="match status" value="1"/>
</dbReference>
<evidence type="ECO:0000256" key="3">
    <source>
        <dbReference type="PIRSR" id="PIRSR000390-2"/>
    </source>
</evidence>
<dbReference type="PIRSF" id="PIRSF000390">
    <property type="entry name" value="PLP_StrS"/>
    <property type="match status" value="1"/>
</dbReference>